<protein>
    <submittedName>
        <fullName evidence="6">Phytoene synthase</fullName>
        <ecNumber evidence="6">2.5.1.32</ecNumber>
    </submittedName>
</protein>
<evidence type="ECO:0000256" key="4">
    <source>
        <dbReference type="ARBA" id="ARBA00022746"/>
    </source>
</evidence>
<dbReference type="SFLD" id="SFLDG01212">
    <property type="entry name" value="Phytoene_synthase_like"/>
    <property type="match status" value="1"/>
</dbReference>
<dbReference type="SFLD" id="SFLDG01018">
    <property type="entry name" value="Squalene/Phytoene_Synthase_Lik"/>
    <property type="match status" value="1"/>
</dbReference>
<proteinExistence type="inferred from homology"/>
<dbReference type="InterPro" id="IPR008949">
    <property type="entry name" value="Isoprenoid_synthase_dom_sf"/>
</dbReference>
<dbReference type="FunFam" id="1.10.600.10:FF:000020">
    <property type="entry name" value="Phytoene synthase"/>
    <property type="match status" value="1"/>
</dbReference>
<comment type="cofactor">
    <cofactor evidence="5">
        <name>ATP</name>
        <dbReference type="ChEBI" id="CHEBI:30616"/>
    </cofactor>
</comment>
<reference evidence="6 7" key="1">
    <citation type="submission" date="2020-08" db="EMBL/GenBank/DDBJ databases">
        <title>Genomic Encyclopedia of Type Strains, Phase IV (KMG-IV): sequencing the most valuable type-strain genomes for metagenomic binning, comparative biology and taxonomic classification.</title>
        <authorList>
            <person name="Goeker M."/>
        </authorList>
    </citation>
    <scope>NUCLEOTIDE SEQUENCE [LARGE SCALE GENOMIC DNA]</scope>
    <source>
        <strain evidence="6 7">DSM 19979</strain>
    </source>
</reference>
<dbReference type="PANTHER" id="PTHR31480">
    <property type="entry name" value="BIFUNCTIONAL LYCOPENE CYCLASE/PHYTOENE SYNTHASE"/>
    <property type="match status" value="1"/>
</dbReference>
<keyword evidence="4" id="KW-0125">Carotenoid biosynthesis</keyword>
<dbReference type="CDD" id="cd00683">
    <property type="entry name" value="Trans_IPPS_HH"/>
    <property type="match status" value="1"/>
</dbReference>
<dbReference type="RefSeq" id="WP_184383200.1">
    <property type="nucleotide sequence ID" value="NZ_JACIDJ010000002.1"/>
</dbReference>
<dbReference type="InterPro" id="IPR033904">
    <property type="entry name" value="Trans_IPPS_HH"/>
</dbReference>
<dbReference type="InterPro" id="IPR002060">
    <property type="entry name" value="Squ/phyt_synthse"/>
</dbReference>
<sequence length="340" mass="36797">MDAEPRIAPEDLEACRDLLRVGSKSFHAASLLLPRRVRDSATALYAFCRLGDDAVDHATDPRAGLALMRRRLDAAYVGLPENHPADRAFAAAVRLHDIPRTLPDALLEGFAWDAEGRRYPDIEALHGYAARVAGTVGAMMTLIMGVRSHAALARATDLGAAMQLTNIARDVGEDARAGRLYLPCAWLREAGVAPREFLARPDFSPAIGIVVARLLAEAQRLYTRAEAGINMLPRDCRPAIRAAHRIYAEIGAEVTRHGFDSISRRAVVSSSRKLALVARARLPSLARAEGGAEPPLTANAFLVNAVTPAPMAVAARSLDERIGWAIELFADLQTRGRLPQ</sequence>
<evidence type="ECO:0000256" key="1">
    <source>
        <dbReference type="ARBA" id="ARBA00004684"/>
    </source>
</evidence>
<dbReference type="PROSITE" id="PS01045">
    <property type="entry name" value="SQUALEN_PHYTOEN_SYN_2"/>
    <property type="match status" value="1"/>
</dbReference>
<comment type="caution">
    <text evidence="6">The sequence shown here is derived from an EMBL/GenBank/DDBJ whole genome shotgun (WGS) entry which is preliminary data.</text>
</comment>
<dbReference type="EMBL" id="JACIDJ010000002">
    <property type="protein sequence ID" value="MBB3898109.1"/>
    <property type="molecule type" value="Genomic_DNA"/>
</dbReference>
<dbReference type="SFLD" id="SFLDS00005">
    <property type="entry name" value="Isoprenoid_Synthase_Type_I"/>
    <property type="match status" value="1"/>
</dbReference>
<dbReference type="PROSITE" id="PS01044">
    <property type="entry name" value="SQUALEN_PHYTOEN_SYN_1"/>
    <property type="match status" value="1"/>
</dbReference>
<evidence type="ECO:0000256" key="2">
    <source>
        <dbReference type="ARBA" id="ARBA00006251"/>
    </source>
</evidence>
<evidence type="ECO:0000313" key="7">
    <source>
        <dbReference type="Proteomes" id="UP000553193"/>
    </source>
</evidence>
<dbReference type="InterPro" id="IPR019845">
    <property type="entry name" value="Squalene/phytoene_synthase_CS"/>
</dbReference>
<comment type="pathway">
    <text evidence="1">Carotenoid biosynthesis; phytoene biosynthesis.</text>
</comment>
<dbReference type="GO" id="GO:0004311">
    <property type="term" value="F:geranylgeranyl diphosphate synthase activity"/>
    <property type="evidence" value="ECO:0007669"/>
    <property type="project" value="InterPro"/>
</dbReference>
<dbReference type="SUPFAM" id="SSF48576">
    <property type="entry name" value="Terpenoid synthases"/>
    <property type="match status" value="1"/>
</dbReference>
<keyword evidence="7" id="KW-1185">Reference proteome</keyword>
<organism evidence="6 7">
    <name type="scientific">Roseococcus suduntuyensis</name>
    <dbReference type="NCBI Taxonomy" id="455361"/>
    <lineage>
        <taxon>Bacteria</taxon>
        <taxon>Pseudomonadati</taxon>
        <taxon>Pseudomonadota</taxon>
        <taxon>Alphaproteobacteria</taxon>
        <taxon>Acetobacterales</taxon>
        <taxon>Roseomonadaceae</taxon>
        <taxon>Roseococcus</taxon>
    </lineage>
</organism>
<evidence type="ECO:0000313" key="6">
    <source>
        <dbReference type="EMBL" id="MBB3898109.1"/>
    </source>
</evidence>
<accession>A0A840A9C5</accession>
<dbReference type="Pfam" id="PF00494">
    <property type="entry name" value="SQS_PSY"/>
    <property type="match status" value="1"/>
</dbReference>
<dbReference type="Proteomes" id="UP000553193">
    <property type="component" value="Unassembled WGS sequence"/>
</dbReference>
<dbReference type="GO" id="GO:0016117">
    <property type="term" value="P:carotenoid biosynthetic process"/>
    <property type="evidence" value="ECO:0007669"/>
    <property type="project" value="UniProtKB-KW"/>
</dbReference>
<dbReference type="EC" id="2.5.1.32" evidence="6"/>
<comment type="similarity">
    <text evidence="2">Belongs to the phytoene/squalene synthase family.</text>
</comment>
<dbReference type="Gene3D" id="1.10.600.10">
    <property type="entry name" value="Farnesyl Diphosphate Synthase"/>
    <property type="match status" value="1"/>
</dbReference>
<dbReference type="AlphaFoldDB" id="A0A840A9C5"/>
<evidence type="ECO:0000256" key="5">
    <source>
        <dbReference type="ARBA" id="ARBA00053028"/>
    </source>
</evidence>
<evidence type="ECO:0000256" key="3">
    <source>
        <dbReference type="ARBA" id="ARBA00022679"/>
    </source>
</evidence>
<dbReference type="InterPro" id="IPR044843">
    <property type="entry name" value="Trans_IPPS_bact-type"/>
</dbReference>
<gene>
    <name evidence="6" type="ORF">GGQ83_001546</name>
</gene>
<dbReference type="GO" id="GO:0051996">
    <property type="term" value="F:squalene synthase [NAD(P)H] activity"/>
    <property type="evidence" value="ECO:0007669"/>
    <property type="project" value="InterPro"/>
</dbReference>
<keyword evidence="3 6" id="KW-0808">Transferase</keyword>
<name>A0A840A9C5_9PROT</name>